<feature type="compositionally biased region" description="Polar residues" evidence="1">
    <location>
        <begin position="145"/>
        <end position="157"/>
    </location>
</feature>
<proteinExistence type="predicted"/>
<name>A0ABQ0Q0G4_9PROT</name>
<dbReference type="EMBL" id="BAPF01000057">
    <property type="protein sequence ID" value="GBQ86106.1"/>
    <property type="molecule type" value="Genomic_DNA"/>
</dbReference>
<evidence type="ECO:0000313" key="3">
    <source>
        <dbReference type="Proteomes" id="UP001065047"/>
    </source>
</evidence>
<reference evidence="2" key="1">
    <citation type="submission" date="2013-04" db="EMBL/GenBank/DDBJ databases">
        <title>The genome sequencing project of 58 acetic acid bacteria.</title>
        <authorList>
            <person name="Okamoto-Kainuma A."/>
            <person name="Ishikawa M."/>
            <person name="Umino S."/>
            <person name="Koizumi Y."/>
            <person name="Shiwa Y."/>
            <person name="Yoshikawa H."/>
            <person name="Matsutani M."/>
            <person name="Matsushita K."/>
        </authorList>
    </citation>
    <scope>NUCLEOTIDE SEQUENCE</scope>
    <source>
        <strain evidence="2">DSM 14337</strain>
    </source>
</reference>
<organism evidence="2 3">
    <name type="scientific">Acetobacter malorum DSM 14337</name>
    <dbReference type="NCBI Taxonomy" id="1307910"/>
    <lineage>
        <taxon>Bacteria</taxon>
        <taxon>Pseudomonadati</taxon>
        <taxon>Pseudomonadota</taxon>
        <taxon>Alphaproteobacteria</taxon>
        <taxon>Acetobacterales</taxon>
        <taxon>Acetobacteraceae</taxon>
        <taxon>Acetobacter</taxon>
    </lineage>
</organism>
<evidence type="ECO:0008006" key="4">
    <source>
        <dbReference type="Google" id="ProtNLM"/>
    </source>
</evidence>
<evidence type="ECO:0000256" key="1">
    <source>
        <dbReference type="SAM" id="MobiDB-lite"/>
    </source>
</evidence>
<dbReference type="Proteomes" id="UP001065047">
    <property type="component" value="Unassembled WGS sequence"/>
</dbReference>
<sequence length="157" mass="16768">MISDNFSSCLNAVHAGSAETSQDEASNIDDEARGATLKCLTDEGRRQKDAIKSDYEAILASGDAKAKEAVEIGQKEWSQSLVSNCQREVEREAKEMAAAGASEGVDGEINLQECMLNGLVSRRLTVQRLRDDAQHAGPSGGPSDTGETTSQEPELPQ</sequence>
<evidence type="ECO:0000313" key="2">
    <source>
        <dbReference type="EMBL" id="GBQ86106.1"/>
    </source>
</evidence>
<feature type="region of interest" description="Disordered" evidence="1">
    <location>
        <begin position="128"/>
        <end position="157"/>
    </location>
</feature>
<accession>A0ABQ0Q0G4</accession>
<gene>
    <name evidence="2" type="ORF">AA14337_3242</name>
</gene>
<protein>
    <recommendedName>
        <fullName evidence="4">Lysozyme inhibitor LprI N-terminal domain-containing protein</fullName>
    </recommendedName>
</protein>
<comment type="caution">
    <text evidence="2">The sequence shown here is derived from an EMBL/GenBank/DDBJ whole genome shotgun (WGS) entry which is preliminary data.</text>
</comment>
<keyword evidence="3" id="KW-1185">Reference proteome</keyword>